<dbReference type="InterPro" id="IPR002110">
    <property type="entry name" value="Ankyrin_rpt"/>
</dbReference>
<dbReference type="PANTHER" id="PTHR24198">
    <property type="entry name" value="ANKYRIN REPEAT AND PROTEIN KINASE DOMAIN-CONTAINING PROTEIN"/>
    <property type="match status" value="1"/>
</dbReference>
<dbReference type="SMART" id="SM00248">
    <property type="entry name" value="ANK"/>
    <property type="match status" value="6"/>
</dbReference>
<keyword evidence="1" id="KW-0677">Repeat</keyword>
<protein>
    <submittedName>
        <fullName evidence="4">Uncharacterized protein</fullName>
    </submittedName>
</protein>
<dbReference type="Gene3D" id="1.25.40.20">
    <property type="entry name" value="Ankyrin repeat-containing domain"/>
    <property type="match status" value="2"/>
</dbReference>
<dbReference type="AlphaFoldDB" id="A0A2K0WGM0"/>
<dbReference type="Pfam" id="PF12796">
    <property type="entry name" value="Ank_2"/>
    <property type="match status" value="1"/>
</dbReference>
<dbReference type="Pfam" id="PF13857">
    <property type="entry name" value="Ank_5"/>
    <property type="match status" value="1"/>
</dbReference>
<evidence type="ECO:0000256" key="1">
    <source>
        <dbReference type="ARBA" id="ARBA00022737"/>
    </source>
</evidence>
<evidence type="ECO:0000256" key="3">
    <source>
        <dbReference type="PROSITE-ProRule" id="PRU00023"/>
    </source>
</evidence>
<keyword evidence="5" id="KW-1185">Reference proteome</keyword>
<dbReference type="OrthoDB" id="194358at2759"/>
<evidence type="ECO:0000256" key="2">
    <source>
        <dbReference type="ARBA" id="ARBA00023043"/>
    </source>
</evidence>
<dbReference type="PROSITE" id="PS50088">
    <property type="entry name" value="ANK_REPEAT"/>
    <property type="match status" value="1"/>
</dbReference>
<keyword evidence="2 3" id="KW-0040">ANK repeat</keyword>
<evidence type="ECO:0000313" key="5">
    <source>
        <dbReference type="Proteomes" id="UP000236664"/>
    </source>
</evidence>
<name>A0A2K0WGM0_GIBNY</name>
<dbReference type="STRING" id="42673.A0A2K0WGM0"/>
<accession>A0A2K0WGM0</accession>
<dbReference type="PROSITE" id="PS50297">
    <property type="entry name" value="ANK_REP_REGION"/>
    <property type="match status" value="1"/>
</dbReference>
<evidence type="ECO:0000313" key="4">
    <source>
        <dbReference type="EMBL" id="PNP81416.1"/>
    </source>
</evidence>
<reference evidence="4 5" key="1">
    <citation type="submission" date="2017-06" db="EMBL/GenBank/DDBJ databases">
        <title>Genome of Fusarium nygamai isolate CS10214.</title>
        <authorList>
            <person name="Gardiner D.M."/>
            <person name="Obanor F."/>
            <person name="Kazan K."/>
        </authorList>
    </citation>
    <scope>NUCLEOTIDE SEQUENCE [LARGE SCALE GENOMIC DNA]</scope>
    <source>
        <strain evidence="4 5">CS10214</strain>
    </source>
</reference>
<organism evidence="4 5">
    <name type="scientific">Gibberella nygamai</name>
    <name type="common">Bean root rot disease fungus</name>
    <name type="synonym">Fusarium nygamai</name>
    <dbReference type="NCBI Taxonomy" id="42673"/>
    <lineage>
        <taxon>Eukaryota</taxon>
        <taxon>Fungi</taxon>
        <taxon>Dikarya</taxon>
        <taxon>Ascomycota</taxon>
        <taxon>Pezizomycotina</taxon>
        <taxon>Sordariomycetes</taxon>
        <taxon>Hypocreomycetidae</taxon>
        <taxon>Hypocreales</taxon>
        <taxon>Nectriaceae</taxon>
        <taxon>Fusarium</taxon>
        <taxon>Fusarium fujikuroi species complex</taxon>
    </lineage>
</organism>
<proteinExistence type="predicted"/>
<feature type="repeat" description="ANK" evidence="3">
    <location>
        <begin position="183"/>
        <end position="215"/>
    </location>
</feature>
<dbReference type="InterPro" id="IPR036770">
    <property type="entry name" value="Ankyrin_rpt-contain_sf"/>
</dbReference>
<dbReference type="PANTHER" id="PTHR24198:SF165">
    <property type="entry name" value="ANKYRIN REPEAT-CONTAINING PROTEIN-RELATED"/>
    <property type="match status" value="1"/>
</dbReference>
<sequence>MLLKEAVQKNMHLNTPFQQSSLLNLALLATKDVYGLDIVADLIRHGIPVEKEDPEYFSNIYFNSWQYAFKPNQFRERYNNGAPVLNVLDALASIQLSTPQQIRAQIEGKPYISLYNHTFDFARSMELEIKKSLFQSTMSGEVGGRDLPRLVSSALQNNDTELLEKIYCAEGSKQIALFDQQRLGFSVLHTAIEHSSLDCLELLLQLGVDPNARDERGIAPIYMCLEDKDEFLRVLLNHGSDSLALDDRGETVWHIYARQGMYWMLELLIQQKERDSALLAVSESGNTPVCSALIQGNRETVEMLLEFCDKREHWKCSEPIYGAAAKVGSAEVVQKLIDFGFQYVETDEDQGNPLHWISPRSDLKCIEILSSLFSLEQRRKSDSRTPFESLMLRTVTEAMAPRLNVSVAMALLSDALLSSSKRFGTLWLFLWAEVVPKAMSMSLSYVLDSLGELFTQLLEKGIVSAYEEHFAGSALEPLAQCACRNTKPRLGQLACKDPTLNPLPTYSGWNWFSQKFHLIADDAKHTDRLAKKTIMAQLLCEAIIHGDGNLAKLLLKLGIDCHIQAGAITPFELACLPGVSKDAQLLKYFLEHATREHLARVDPSVVSVLFTLPLACRHGKKASMHLLTSSSVS</sequence>
<comment type="caution">
    <text evidence="4">The sequence shown here is derived from an EMBL/GenBank/DDBJ whole genome shotgun (WGS) entry which is preliminary data.</text>
</comment>
<gene>
    <name evidence="4" type="ORF">FNYG_05222</name>
</gene>
<dbReference type="SUPFAM" id="SSF48403">
    <property type="entry name" value="Ankyrin repeat"/>
    <property type="match status" value="1"/>
</dbReference>
<dbReference type="Proteomes" id="UP000236664">
    <property type="component" value="Unassembled WGS sequence"/>
</dbReference>
<dbReference type="EMBL" id="MTQA01000069">
    <property type="protein sequence ID" value="PNP81416.1"/>
    <property type="molecule type" value="Genomic_DNA"/>
</dbReference>